<protein>
    <submittedName>
        <fullName evidence="1">Uncharacterized protein</fullName>
    </submittedName>
</protein>
<dbReference type="Proteomes" id="UP000483820">
    <property type="component" value="Chromosome IV"/>
</dbReference>
<dbReference type="AlphaFoldDB" id="A0A6A5GNU5"/>
<dbReference type="RefSeq" id="XP_053583977.1">
    <property type="nucleotide sequence ID" value="XM_053729205.1"/>
</dbReference>
<evidence type="ECO:0000313" key="1">
    <source>
        <dbReference type="EMBL" id="KAF1756099.1"/>
    </source>
</evidence>
<gene>
    <name evidence="1" type="ORF">GCK72_012552</name>
</gene>
<dbReference type="CTD" id="78775537"/>
<accession>A0A6A5GNU5</accession>
<evidence type="ECO:0000313" key="2">
    <source>
        <dbReference type="Proteomes" id="UP000483820"/>
    </source>
</evidence>
<dbReference type="KEGG" id="crq:GCK72_012552"/>
<comment type="caution">
    <text evidence="1">The sequence shown here is derived from an EMBL/GenBank/DDBJ whole genome shotgun (WGS) entry which is preliminary data.</text>
</comment>
<sequence length="141" mass="16019">MSVEISDWFDDISLSVKFDFMGRHHFLDNLSDVTETNVDSRFLDSSIGGLTNRLDEWIEFRVEVNGESGVDKTSTDVDTVIDLANISILKDSRITRVWCVVSGTVIERASSWEGESRFESLLLDETARCRFEAFAGNWEVI</sequence>
<dbReference type="EMBL" id="WUAV01000004">
    <property type="protein sequence ID" value="KAF1756099.1"/>
    <property type="molecule type" value="Genomic_DNA"/>
</dbReference>
<proteinExistence type="predicted"/>
<name>A0A6A5GNU5_CAERE</name>
<dbReference type="GeneID" id="78775537"/>
<reference evidence="1 2" key="1">
    <citation type="submission" date="2019-12" db="EMBL/GenBank/DDBJ databases">
        <title>Chromosome-level assembly of the Caenorhabditis remanei genome.</title>
        <authorList>
            <person name="Teterina A.A."/>
            <person name="Willis J.H."/>
            <person name="Phillips P.C."/>
        </authorList>
    </citation>
    <scope>NUCLEOTIDE SEQUENCE [LARGE SCALE GENOMIC DNA]</scope>
    <source>
        <strain evidence="1 2">PX506</strain>
        <tissue evidence="1">Whole organism</tissue>
    </source>
</reference>
<organism evidence="1 2">
    <name type="scientific">Caenorhabditis remanei</name>
    <name type="common">Caenorhabditis vulgaris</name>
    <dbReference type="NCBI Taxonomy" id="31234"/>
    <lineage>
        <taxon>Eukaryota</taxon>
        <taxon>Metazoa</taxon>
        <taxon>Ecdysozoa</taxon>
        <taxon>Nematoda</taxon>
        <taxon>Chromadorea</taxon>
        <taxon>Rhabditida</taxon>
        <taxon>Rhabditina</taxon>
        <taxon>Rhabditomorpha</taxon>
        <taxon>Rhabditoidea</taxon>
        <taxon>Rhabditidae</taxon>
        <taxon>Peloderinae</taxon>
        <taxon>Caenorhabditis</taxon>
    </lineage>
</organism>